<evidence type="ECO:0000313" key="2">
    <source>
        <dbReference type="Proteomes" id="UP001516023"/>
    </source>
</evidence>
<accession>A0ABD3Q359</accession>
<proteinExistence type="predicted"/>
<protein>
    <recommendedName>
        <fullName evidence="3">Ankyrin</fullName>
    </recommendedName>
</protein>
<dbReference type="InterPro" id="IPR036770">
    <property type="entry name" value="Ankyrin_rpt-contain_sf"/>
</dbReference>
<comment type="caution">
    <text evidence="1">The sequence shown here is derived from an EMBL/GenBank/DDBJ whole genome shotgun (WGS) entry which is preliminary data.</text>
</comment>
<evidence type="ECO:0000313" key="1">
    <source>
        <dbReference type="EMBL" id="KAL3794673.1"/>
    </source>
</evidence>
<gene>
    <name evidence="1" type="ORF">HJC23_010101</name>
</gene>
<dbReference type="EMBL" id="JABMIG020000078">
    <property type="protein sequence ID" value="KAL3794673.1"/>
    <property type="molecule type" value="Genomic_DNA"/>
</dbReference>
<keyword evidence="2" id="KW-1185">Reference proteome</keyword>
<evidence type="ECO:0008006" key="3">
    <source>
        <dbReference type="Google" id="ProtNLM"/>
    </source>
</evidence>
<organism evidence="1 2">
    <name type="scientific">Cyclotella cryptica</name>
    <dbReference type="NCBI Taxonomy" id="29204"/>
    <lineage>
        <taxon>Eukaryota</taxon>
        <taxon>Sar</taxon>
        <taxon>Stramenopiles</taxon>
        <taxon>Ochrophyta</taxon>
        <taxon>Bacillariophyta</taxon>
        <taxon>Coscinodiscophyceae</taxon>
        <taxon>Thalassiosirophycidae</taxon>
        <taxon>Stephanodiscales</taxon>
        <taxon>Stephanodiscaceae</taxon>
        <taxon>Cyclotella</taxon>
    </lineage>
</organism>
<sequence length="82" mass="8727">MQNRNQDAPLHYAAAYATSAAAVRPLIEAAPAAVLSMNSSGQSPIDRAKANDAPSDIIDLLENAAEEYSRHADGWASFGQQR</sequence>
<dbReference type="AlphaFoldDB" id="A0ABD3Q359"/>
<dbReference type="Proteomes" id="UP001516023">
    <property type="component" value="Unassembled WGS sequence"/>
</dbReference>
<reference evidence="1 2" key="1">
    <citation type="journal article" date="2020" name="G3 (Bethesda)">
        <title>Improved Reference Genome for Cyclotella cryptica CCMP332, a Model for Cell Wall Morphogenesis, Salinity Adaptation, and Lipid Production in Diatoms (Bacillariophyta).</title>
        <authorList>
            <person name="Roberts W.R."/>
            <person name="Downey K.M."/>
            <person name="Ruck E.C."/>
            <person name="Traller J.C."/>
            <person name="Alverson A.J."/>
        </authorList>
    </citation>
    <scope>NUCLEOTIDE SEQUENCE [LARGE SCALE GENOMIC DNA]</scope>
    <source>
        <strain evidence="1 2">CCMP332</strain>
    </source>
</reference>
<dbReference type="SUPFAM" id="SSF48403">
    <property type="entry name" value="Ankyrin repeat"/>
    <property type="match status" value="1"/>
</dbReference>
<name>A0ABD3Q359_9STRA</name>
<dbReference type="Gene3D" id="1.25.40.20">
    <property type="entry name" value="Ankyrin repeat-containing domain"/>
    <property type="match status" value="1"/>
</dbReference>